<dbReference type="Pfam" id="PF06577">
    <property type="entry name" value="EipA"/>
    <property type="match status" value="1"/>
</dbReference>
<evidence type="ECO:0000256" key="1">
    <source>
        <dbReference type="SAM" id="SignalP"/>
    </source>
</evidence>
<feature type="signal peptide" evidence="1">
    <location>
        <begin position="1"/>
        <end position="22"/>
    </location>
</feature>
<reference evidence="2 3" key="1">
    <citation type="submission" date="2019-02" db="EMBL/GenBank/DDBJ databases">
        <title>Hansschlegelia quercus sp. nov., a novel methylotrophic bacterium from buds of oak (Quercus robur L.).</title>
        <authorList>
            <person name="Agafonova N.V."/>
            <person name="Kaparullina E.N."/>
            <person name="Grouzdev D.S."/>
            <person name="Doronina N.V."/>
        </authorList>
    </citation>
    <scope>NUCLEOTIDE SEQUENCE [LARGE SCALE GENOMIC DNA]</scope>
    <source>
        <strain evidence="2 3">Dub</strain>
    </source>
</reference>
<evidence type="ECO:0000313" key="2">
    <source>
        <dbReference type="EMBL" id="TBN53286.1"/>
    </source>
</evidence>
<dbReference type="EMBL" id="SIUB01000004">
    <property type="protein sequence ID" value="TBN53286.1"/>
    <property type="molecule type" value="Genomic_DNA"/>
</dbReference>
<comment type="caution">
    <text evidence="2">The sequence shown here is derived from an EMBL/GenBank/DDBJ whole genome shotgun (WGS) entry which is preliminary data.</text>
</comment>
<dbReference type="Proteomes" id="UP000291613">
    <property type="component" value="Unassembled WGS sequence"/>
</dbReference>
<keyword evidence="1" id="KW-0732">Signal</keyword>
<proteinExistence type="predicted"/>
<keyword evidence="3" id="KW-1185">Reference proteome</keyword>
<organism evidence="2 3">
    <name type="scientific">Hansschlegelia quercus</name>
    <dbReference type="NCBI Taxonomy" id="2528245"/>
    <lineage>
        <taxon>Bacteria</taxon>
        <taxon>Pseudomonadati</taxon>
        <taxon>Pseudomonadota</taxon>
        <taxon>Alphaproteobacteria</taxon>
        <taxon>Hyphomicrobiales</taxon>
        <taxon>Methylopilaceae</taxon>
        <taxon>Hansschlegelia</taxon>
    </lineage>
</organism>
<name>A0A4V2JDZ6_9HYPH</name>
<evidence type="ECO:0000313" key="3">
    <source>
        <dbReference type="Proteomes" id="UP000291613"/>
    </source>
</evidence>
<dbReference type="AlphaFoldDB" id="A0A4V2JDZ6"/>
<feature type="chain" id="PRO_5020647223" evidence="1">
    <location>
        <begin position="23"/>
        <end position="202"/>
    </location>
</feature>
<accession>A0A4V2JDZ6</accession>
<dbReference type="RefSeq" id="WP_131003344.1">
    <property type="nucleotide sequence ID" value="NZ_JBHSZR010000007.1"/>
</dbReference>
<dbReference type="InterPro" id="IPR008325">
    <property type="entry name" value="EipA-like"/>
</dbReference>
<dbReference type="PIRSF" id="PIRSF033924">
    <property type="entry name" value="UCP033924"/>
    <property type="match status" value="1"/>
</dbReference>
<gene>
    <name evidence="2" type="ORF">EYR15_09675</name>
</gene>
<dbReference type="OrthoDB" id="9796051at2"/>
<protein>
    <submittedName>
        <fullName evidence="2">DUF1134 domain-containing protein</fullName>
    </submittedName>
</protein>
<sequence>MISKSLFAGAMLALGLAGSAHAQYAEQRPTRAAYSDEAPPRRTYSSSEIVDKGHAFFGSTTRGLAEIVEKATKQWGEPDAYILGEEGSGAFVGGLRYGEGKLFTRKGDRGDRVYWQGPSVGFDFGGDGARTMILVYNLRSRMSLFTRFPGVNGSAYFIGGFGMTAMKQYDTVLVPIRTGVGARLGVNVGYLKFTRNSTWNPF</sequence>